<keyword evidence="2" id="KW-1185">Reference proteome</keyword>
<protein>
    <submittedName>
        <fullName evidence="3">Metalloendopeptidase homolog PEX-like</fullName>
    </submittedName>
</protein>
<dbReference type="GO" id="GO:0004222">
    <property type="term" value="F:metalloendopeptidase activity"/>
    <property type="evidence" value="ECO:0007669"/>
    <property type="project" value="InterPro"/>
</dbReference>
<dbReference type="InterPro" id="IPR000718">
    <property type="entry name" value="Peptidase_M13"/>
</dbReference>
<dbReference type="PANTHER" id="PTHR11733:SF133">
    <property type="entry name" value="PHOSPHATE-REGULATING NEUTRAL ENDOPEPTIDASE PHEX"/>
    <property type="match status" value="1"/>
</dbReference>
<dbReference type="KEGG" id="bbis:105002976"/>
<dbReference type="SUPFAM" id="SSF55486">
    <property type="entry name" value="Metalloproteases ('zincins'), catalytic domain"/>
    <property type="match status" value="1"/>
</dbReference>
<dbReference type="InterPro" id="IPR024079">
    <property type="entry name" value="MetalloPept_cat_dom_sf"/>
</dbReference>
<dbReference type="AlphaFoldDB" id="A0A6P3IV11"/>
<dbReference type="InterPro" id="IPR018497">
    <property type="entry name" value="Peptidase_M13_C"/>
</dbReference>
<dbReference type="Gene3D" id="3.40.390.10">
    <property type="entry name" value="Collagenase (Catalytic Domain)"/>
    <property type="match status" value="1"/>
</dbReference>
<reference evidence="3" key="1">
    <citation type="submission" date="2025-08" db="UniProtKB">
        <authorList>
            <consortium name="RefSeq"/>
        </authorList>
    </citation>
    <scope>IDENTIFICATION</scope>
    <source>
        <tissue evidence="3">Blood</tissue>
    </source>
</reference>
<accession>A0A6P3IV11</accession>
<dbReference type="PANTHER" id="PTHR11733">
    <property type="entry name" value="ZINC METALLOPROTEASE FAMILY M13 NEPRILYSIN-RELATED"/>
    <property type="match status" value="1"/>
</dbReference>
<sequence length="179" mass="20779">CRLFIAGRHSQERLVQYLSVIETLNQEDRRLVHHNLANWWFTNPTTVNAFYSASTNQIRFPAGELQKPFFWGTEYPRSLSYGAIGVIVGHEFTHGFDNNGRKYDKNGNLDPWWSMDSEEKFKEKTKCMINQYSNYYWKKAGLNVKGKRTLGENIADNGGLRQAFRVCTAMFAVILQIKL</sequence>
<feature type="domain" description="Peptidase M13 C-terminal" evidence="1">
    <location>
        <begin position="48"/>
        <end position="167"/>
    </location>
</feature>
<dbReference type="PRINTS" id="PR00786">
    <property type="entry name" value="NEPRILYSIN"/>
</dbReference>
<dbReference type="GeneID" id="105002976"/>
<evidence type="ECO:0000313" key="2">
    <source>
        <dbReference type="Proteomes" id="UP000515208"/>
    </source>
</evidence>
<evidence type="ECO:0000259" key="1">
    <source>
        <dbReference type="Pfam" id="PF01431"/>
    </source>
</evidence>
<dbReference type="OrthoDB" id="6475849at2759"/>
<proteinExistence type="predicted"/>
<evidence type="ECO:0000313" key="3">
    <source>
        <dbReference type="RefSeq" id="XP_010858141.1"/>
    </source>
</evidence>
<feature type="non-terminal residue" evidence="3">
    <location>
        <position position="1"/>
    </location>
</feature>
<dbReference type="Pfam" id="PF01431">
    <property type="entry name" value="Peptidase_M13"/>
    <property type="match status" value="1"/>
</dbReference>
<dbReference type="GO" id="GO:0016485">
    <property type="term" value="P:protein processing"/>
    <property type="evidence" value="ECO:0007669"/>
    <property type="project" value="TreeGrafter"/>
</dbReference>
<dbReference type="PROSITE" id="PS51885">
    <property type="entry name" value="NEPRILYSIN"/>
    <property type="match status" value="1"/>
</dbReference>
<name>A0A6P3IV11_BISBB</name>
<gene>
    <name evidence="3" type="primary">LOC105002976</name>
</gene>
<dbReference type="Proteomes" id="UP000515208">
    <property type="component" value="Unplaced"/>
</dbReference>
<dbReference type="GO" id="GO:0005886">
    <property type="term" value="C:plasma membrane"/>
    <property type="evidence" value="ECO:0007669"/>
    <property type="project" value="TreeGrafter"/>
</dbReference>
<dbReference type="RefSeq" id="XP_010858141.1">
    <property type="nucleotide sequence ID" value="XM_010859839.1"/>
</dbReference>
<organism evidence="2 3">
    <name type="scientific">Bison bison bison</name>
    <name type="common">North American plains bison</name>
    <dbReference type="NCBI Taxonomy" id="43346"/>
    <lineage>
        <taxon>Eukaryota</taxon>
        <taxon>Metazoa</taxon>
        <taxon>Chordata</taxon>
        <taxon>Craniata</taxon>
        <taxon>Vertebrata</taxon>
        <taxon>Euteleostomi</taxon>
        <taxon>Mammalia</taxon>
        <taxon>Eutheria</taxon>
        <taxon>Laurasiatheria</taxon>
        <taxon>Artiodactyla</taxon>
        <taxon>Ruminantia</taxon>
        <taxon>Pecora</taxon>
        <taxon>Bovidae</taxon>
        <taxon>Bovinae</taxon>
        <taxon>Bison</taxon>
    </lineage>
</organism>